<accession>A0ABN8IEN8</accession>
<protein>
    <submittedName>
        <fullName evidence="1">Uncharacterized protein</fullName>
    </submittedName>
</protein>
<keyword evidence="2" id="KW-1185">Reference proteome</keyword>
<dbReference type="Proteomes" id="UP000837857">
    <property type="component" value="Chromosome 20"/>
</dbReference>
<name>A0ABN8IEN8_9NEOP</name>
<sequence length="122" mass="13643">MQTRDSVAQHPDLKEVKGVAEYVSTPARDVTVTPEKFFNRPVFEDCRTNEKLLHGRIHSQHQWASYHAGSHLRLPLECPSTFKLSDTSIMAAAERATFVQSHVPTTGEQTSAIVRRARASAD</sequence>
<organism evidence="1 2">
    <name type="scientific">Iphiclides podalirius</name>
    <name type="common">scarce swallowtail</name>
    <dbReference type="NCBI Taxonomy" id="110791"/>
    <lineage>
        <taxon>Eukaryota</taxon>
        <taxon>Metazoa</taxon>
        <taxon>Ecdysozoa</taxon>
        <taxon>Arthropoda</taxon>
        <taxon>Hexapoda</taxon>
        <taxon>Insecta</taxon>
        <taxon>Pterygota</taxon>
        <taxon>Neoptera</taxon>
        <taxon>Endopterygota</taxon>
        <taxon>Lepidoptera</taxon>
        <taxon>Glossata</taxon>
        <taxon>Ditrysia</taxon>
        <taxon>Papilionoidea</taxon>
        <taxon>Papilionidae</taxon>
        <taxon>Papilioninae</taxon>
        <taxon>Iphiclides</taxon>
    </lineage>
</organism>
<feature type="non-terminal residue" evidence="1">
    <location>
        <position position="122"/>
    </location>
</feature>
<dbReference type="EMBL" id="OW152832">
    <property type="protein sequence ID" value="CAH2052345.1"/>
    <property type="molecule type" value="Genomic_DNA"/>
</dbReference>
<proteinExistence type="predicted"/>
<evidence type="ECO:0000313" key="2">
    <source>
        <dbReference type="Proteomes" id="UP000837857"/>
    </source>
</evidence>
<evidence type="ECO:0000313" key="1">
    <source>
        <dbReference type="EMBL" id="CAH2052345.1"/>
    </source>
</evidence>
<reference evidence="1" key="1">
    <citation type="submission" date="2022-03" db="EMBL/GenBank/DDBJ databases">
        <authorList>
            <person name="Martin H S."/>
        </authorList>
    </citation>
    <scope>NUCLEOTIDE SEQUENCE</scope>
</reference>
<gene>
    <name evidence="1" type="ORF">IPOD504_LOCUS8183</name>
</gene>